<comment type="caution">
    <text evidence="6">The sequence shown here is derived from an EMBL/GenBank/DDBJ whole genome shotgun (WGS) entry which is preliminary data.</text>
</comment>
<dbReference type="PRINTS" id="PR00455">
    <property type="entry name" value="HTHTETR"/>
</dbReference>
<proteinExistence type="predicted"/>
<dbReference type="PROSITE" id="PS50977">
    <property type="entry name" value="HTH_TETR_2"/>
    <property type="match status" value="1"/>
</dbReference>
<name>A0A328C4V8_9DELT</name>
<dbReference type="Proteomes" id="UP000249169">
    <property type="component" value="Unassembled WGS sequence"/>
</dbReference>
<dbReference type="SUPFAM" id="SSF46689">
    <property type="entry name" value="Homeodomain-like"/>
    <property type="match status" value="1"/>
</dbReference>
<evidence type="ECO:0000313" key="7">
    <source>
        <dbReference type="Proteomes" id="UP000249169"/>
    </source>
</evidence>
<feature type="domain" description="HTH tetR-type" evidence="5">
    <location>
        <begin position="12"/>
        <end position="71"/>
    </location>
</feature>
<dbReference type="RefSeq" id="WP_111730418.1">
    <property type="nucleotide sequence ID" value="NZ_QHKO01000006.1"/>
</dbReference>
<dbReference type="PANTHER" id="PTHR30055:SF234">
    <property type="entry name" value="HTH-TYPE TRANSCRIPTIONAL REGULATOR BETI"/>
    <property type="match status" value="1"/>
</dbReference>
<reference evidence="6 7" key="1">
    <citation type="submission" date="2018-05" db="EMBL/GenBank/DDBJ databases">
        <title>Lujinxingia marina gen. nov. sp. nov., a new facultative anaerobic member of the class Deltaproteobacteria, and proposal of Lujinxingaceae fam. nov.</title>
        <authorList>
            <person name="Li C.-M."/>
        </authorList>
    </citation>
    <scope>NUCLEOTIDE SEQUENCE [LARGE SCALE GENOMIC DNA]</scope>
    <source>
        <strain evidence="6 7">B210</strain>
    </source>
</reference>
<sequence length="200" mass="22493">MSEHPRQRLGHDEACERILDAAAHVFNQRGRAMTVEEIATRAGYSTSALYKHFANRDDIFCSLWRRVRARFSEVLHQPLPERLPFKERLRWLLHNLADFAEEERELYLAGIVNAPMSPAAGQIDDEIRALYATHQQVLRALMAEGIAEGALRPGDPLDYALALGGTLHSLTLHWAFEGPFALKPAIDRALDLFLQGAGAR</sequence>
<keyword evidence="3" id="KW-0804">Transcription</keyword>
<dbReference type="Pfam" id="PF00440">
    <property type="entry name" value="TetR_N"/>
    <property type="match status" value="1"/>
</dbReference>
<dbReference type="InterPro" id="IPR050109">
    <property type="entry name" value="HTH-type_TetR-like_transc_reg"/>
</dbReference>
<feature type="DNA-binding region" description="H-T-H motif" evidence="4">
    <location>
        <begin position="34"/>
        <end position="53"/>
    </location>
</feature>
<keyword evidence="7" id="KW-1185">Reference proteome</keyword>
<evidence type="ECO:0000256" key="2">
    <source>
        <dbReference type="ARBA" id="ARBA00023125"/>
    </source>
</evidence>
<keyword evidence="2 4" id="KW-0238">DNA-binding</keyword>
<evidence type="ECO:0000256" key="1">
    <source>
        <dbReference type="ARBA" id="ARBA00023015"/>
    </source>
</evidence>
<dbReference type="Pfam" id="PF17932">
    <property type="entry name" value="TetR_C_24"/>
    <property type="match status" value="1"/>
</dbReference>
<dbReference type="PANTHER" id="PTHR30055">
    <property type="entry name" value="HTH-TYPE TRANSCRIPTIONAL REGULATOR RUTR"/>
    <property type="match status" value="1"/>
</dbReference>
<dbReference type="InterPro" id="IPR009057">
    <property type="entry name" value="Homeodomain-like_sf"/>
</dbReference>
<dbReference type="GO" id="GO:0003700">
    <property type="term" value="F:DNA-binding transcription factor activity"/>
    <property type="evidence" value="ECO:0007669"/>
    <property type="project" value="TreeGrafter"/>
</dbReference>
<dbReference type="EMBL" id="QHKO01000006">
    <property type="protein sequence ID" value="RAL21130.1"/>
    <property type="molecule type" value="Genomic_DNA"/>
</dbReference>
<evidence type="ECO:0000259" key="5">
    <source>
        <dbReference type="PROSITE" id="PS50977"/>
    </source>
</evidence>
<evidence type="ECO:0000256" key="3">
    <source>
        <dbReference type="ARBA" id="ARBA00023163"/>
    </source>
</evidence>
<dbReference type="InterPro" id="IPR001647">
    <property type="entry name" value="HTH_TetR"/>
</dbReference>
<gene>
    <name evidence="6" type="ORF">DL240_13430</name>
</gene>
<organism evidence="6 7">
    <name type="scientific">Lujinxingia litoralis</name>
    <dbReference type="NCBI Taxonomy" id="2211119"/>
    <lineage>
        <taxon>Bacteria</taxon>
        <taxon>Deltaproteobacteria</taxon>
        <taxon>Bradymonadales</taxon>
        <taxon>Lujinxingiaceae</taxon>
        <taxon>Lujinxingia</taxon>
    </lineage>
</organism>
<keyword evidence="1" id="KW-0805">Transcription regulation</keyword>
<dbReference type="OrthoDB" id="3249at2"/>
<dbReference type="InterPro" id="IPR036271">
    <property type="entry name" value="Tet_transcr_reg_TetR-rel_C_sf"/>
</dbReference>
<dbReference type="GO" id="GO:0000976">
    <property type="term" value="F:transcription cis-regulatory region binding"/>
    <property type="evidence" value="ECO:0007669"/>
    <property type="project" value="TreeGrafter"/>
</dbReference>
<protein>
    <recommendedName>
        <fullName evidence="5">HTH tetR-type domain-containing protein</fullName>
    </recommendedName>
</protein>
<evidence type="ECO:0000256" key="4">
    <source>
        <dbReference type="PROSITE-ProRule" id="PRU00335"/>
    </source>
</evidence>
<dbReference type="AlphaFoldDB" id="A0A328C4V8"/>
<dbReference type="SUPFAM" id="SSF48498">
    <property type="entry name" value="Tetracyclin repressor-like, C-terminal domain"/>
    <property type="match status" value="1"/>
</dbReference>
<dbReference type="Gene3D" id="1.10.357.10">
    <property type="entry name" value="Tetracycline Repressor, domain 2"/>
    <property type="match status" value="1"/>
</dbReference>
<dbReference type="InterPro" id="IPR041490">
    <property type="entry name" value="KstR2_TetR_C"/>
</dbReference>
<evidence type="ECO:0000313" key="6">
    <source>
        <dbReference type="EMBL" id="RAL21130.1"/>
    </source>
</evidence>
<accession>A0A328C4V8</accession>